<evidence type="ECO:0000256" key="4">
    <source>
        <dbReference type="RuleBase" id="RU003718"/>
    </source>
</evidence>
<dbReference type="InterPro" id="IPR002213">
    <property type="entry name" value="UDP_glucos_trans"/>
</dbReference>
<organism evidence="6 7">
    <name type="scientific">Colocasia esculenta</name>
    <name type="common">Wild taro</name>
    <name type="synonym">Arum esculentum</name>
    <dbReference type="NCBI Taxonomy" id="4460"/>
    <lineage>
        <taxon>Eukaryota</taxon>
        <taxon>Viridiplantae</taxon>
        <taxon>Streptophyta</taxon>
        <taxon>Embryophyta</taxon>
        <taxon>Tracheophyta</taxon>
        <taxon>Spermatophyta</taxon>
        <taxon>Magnoliopsida</taxon>
        <taxon>Liliopsida</taxon>
        <taxon>Araceae</taxon>
        <taxon>Aroideae</taxon>
        <taxon>Colocasieae</taxon>
        <taxon>Colocasia</taxon>
    </lineage>
</organism>
<dbReference type="PROSITE" id="PS00375">
    <property type="entry name" value="UDPGT"/>
    <property type="match status" value="1"/>
</dbReference>
<reference evidence="6" key="1">
    <citation type="submission" date="2017-07" db="EMBL/GenBank/DDBJ databases">
        <title>Taro Niue Genome Assembly and Annotation.</title>
        <authorList>
            <person name="Atibalentja N."/>
            <person name="Keating K."/>
            <person name="Fields C.J."/>
        </authorList>
    </citation>
    <scope>NUCLEOTIDE SEQUENCE</scope>
    <source>
        <strain evidence="6">Niue_2</strain>
        <tissue evidence="6">Leaf</tissue>
    </source>
</reference>
<comment type="similarity">
    <text evidence="1 4">Belongs to the UDP-glycosyltransferase family.</text>
</comment>
<sequence>MSRDLQSSASNGGLTVTVVPHVAMIPSAGMGHLSISVRLAATLASHGCLVTFITPRPLVSDGESRAIADLHSSYPQIRFLDLRLLPFDAPDVDPFLRQFETIRRSASLLQPLLTSVTPPLSAVIVDISLLSAFVPVTKALRLPTYVTFISSAMMLALLAVFPSVRKAAGDGPLAAVDIPGVGTSLPGSLIPPPLHDPKHLFAIQFLENGEALLQADGVFINTFSALEAETLAALNAGTVMPGLPPVIAVGPQEPVKFEGARRAAVARRDSWAAWLDAQPPRSVLYVAFGNRTALPKEQIRELGVGLEKSGCRFLWVVKSKIVDREDDAGVLLEDLLGEAYRERVGERGMVVKSWVDQDEVLAHPSVGGFLSHAGWNSVAEAALQGVRLFNWPSGGDQRVCALVADKCGAGVWVKEWGWSSSGRSNEETPTVNGEDIGKRLRELMGDAALCESTARIREAALRSVGVGGMSYEALRSFIAGLAARETPHKA</sequence>
<dbReference type="Proteomes" id="UP000652761">
    <property type="component" value="Unassembled WGS sequence"/>
</dbReference>
<evidence type="ECO:0000313" key="6">
    <source>
        <dbReference type="EMBL" id="MQM17026.1"/>
    </source>
</evidence>
<keyword evidence="2 4" id="KW-0328">Glycosyltransferase</keyword>
<gene>
    <name evidence="6" type="ORF">Taro_049991</name>
</gene>
<dbReference type="CDD" id="cd03784">
    <property type="entry name" value="GT1_Gtf-like"/>
    <property type="match status" value="1"/>
</dbReference>
<evidence type="ECO:0000256" key="2">
    <source>
        <dbReference type="ARBA" id="ARBA00022676"/>
    </source>
</evidence>
<keyword evidence="7" id="KW-1185">Reference proteome</keyword>
<dbReference type="PANTHER" id="PTHR48048">
    <property type="entry name" value="GLYCOSYLTRANSFERASE"/>
    <property type="match status" value="1"/>
</dbReference>
<dbReference type="OrthoDB" id="5835829at2759"/>
<dbReference type="InterPro" id="IPR050481">
    <property type="entry name" value="UDP-glycosyltransf_plant"/>
</dbReference>
<name>A0A843XCI5_COLES</name>
<protein>
    <recommendedName>
        <fullName evidence="5">Glycosyltransferase</fullName>
        <ecNumber evidence="5">2.4.1.-</ecNumber>
    </recommendedName>
</protein>
<dbReference type="GO" id="GO:0035251">
    <property type="term" value="F:UDP-glucosyltransferase activity"/>
    <property type="evidence" value="ECO:0007669"/>
    <property type="project" value="InterPro"/>
</dbReference>
<dbReference type="InterPro" id="IPR035595">
    <property type="entry name" value="UDP_glycos_trans_CS"/>
</dbReference>
<dbReference type="PANTHER" id="PTHR48048:SF76">
    <property type="entry name" value="UDP-GLYCOSYLTRANSFERASE 708D1-LIKE"/>
    <property type="match status" value="1"/>
</dbReference>
<evidence type="ECO:0000256" key="1">
    <source>
        <dbReference type="ARBA" id="ARBA00009995"/>
    </source>
</evidence>
<evidence type="ECO:0000256" key="3">
    <source>
        <dbReference type="ARBA" id="ARBA00022679"/>
    </source>
</evidence>
<dbReference type="EMBL" id="NMUH01007303">
    <property type="protein sequence ID" value="MQM17026.1"/>
    <property type="molecule type" value="Genomic_DNA"/>
</dbReference>
<accession>A0A843XCI5</accession>
<dbReference type="Gene3D" id="3.40.50.2000">
    <property type="entry name" value="Glycogen Phosphorylase B"/>
    <property type="match status" value="2"/>
</dbReference>
<keyword evidence="3 4" id="KW-0808">Transferase</keyword>
<dbReference type="FunFam" id="3.40.50.2000:FF:000056">
    <property type="entry name" value="Glycosyltransferase"/>
    <property type="match status" value="1"/>
</dbReference>
<evidence type="ECO:0000313" key="7">
    <source>
        <dbReference type="Proteomes" id="UP000652761"/>
    </source>
</evidence>
<dbReference type="Pfam" id="PF00201">
    <property type="entry name" value="UDPGT"/>
    <property type="match status" value="1"/>
</dbReference>
<proteinExistence type="inferred from homology"/>
<dbReference type="SUPFAM" id="SSF53756">
    <property type="entry name" value="UDP-Glycosyltransferase/glycogen phosphorylase"/>
    <property type="match status" value="1"/>
</dbReference>
<evidence type="ECO:0000256" key="5">
    <source>
        <dbReference type="RuleBase" id="RU362057"/>
    </source>
</evidence>
<dbReference type="EC" id="2.4.1.-" evidence="5"/>
<dbReference type="AlphaFoldDB" id="A0A843XCI5"/>
<comment type="caution">
    <text evidence="6">The sequence shown here is derived from an EMBL/GenBank/DDBJ whole genome shotgun (WGS) entry which is preliminary data.</text>
</comment>